<dbReference type="Proteomes" id="UP000176998">
    <property type="component" value="Unassembled WGS sequence"/>
</dbReference>
<dbReference type="Pfam" id="PF12013">
    <property type="entry name" value="OrsD"/>
    <property type="match status" value="1"/>
</dbReference>
<dbReference type="OrthoDB" id="4851110at2759"/>
<dbReference type="RefSeq" id="XP_022475812.1">
    <property type="nucleotide sequence ID" value="XM_022617756.1"/>
</dbReference>
<evidence type="ECO:0000313" key="3">
    <source>
        <dbReference type="Proteomes" id="UP000176998"/>
    </source>
</evidence>
<dbReference type="STRING" id="1209926.A0A1G4BB85"/>
<gene>
    <name evidence="2" type="ORF">CORC01_06114</name>
</gene>
<dbReference type="InterPro" id="IPR022698">
    <property type="entry name" value="OrsD"/>
</dbReference>
<keyword evidence="3" id="KW-1185">Reference proteome</keyword>
<evidence type="ECO:0000259" key="1">
    <source>
        <dbReference type="PROSITE" id="PS00028"/>
    </source>
</evidence>
<feature type="domain" description="C2H2-type" evidence="1">
    <location>
        <begin position="89"/>
        <end position="110"/>
    </location>
</feature>
<protein>
    <recommendedName>
        <fullName evidence="1">C2H2-type domain-containing protein</fullName>
    </recommendedName>
</protein>
<dbReference type="PROSITE" id="PS00028">
    <property type="entry name" value="ZINC_FINGER_C2H2_1"/>
    <property type="match status" value="1"/>
</dbReference>
<dbReference type="GeneID" id="34559266"/>
<comment type="caution">
    <text evidence="2">The sequence shown here is derived from an EMBL/GenBank/DDBJ whole genome shotgun (WGS) entry which is preliminary data.</text>
</comment>
<reference evidence="2 3" key="1">
    <citation type="submission" date="2016-09" db="EMBL/GenBank/DDBJ databases">
        <authorList>
            <person name="Capua I."/>
            <person name="De Benedictis P."/>
            <person name="Joannis T."/>
            <person name="Lombin L.H."/>
            <person name="Cattoli G."/>
        </authorList>
    </citation>
    <scope>NUCLEOTIDE SEQUENCE [LARGE SCALE GENOMIC DNA]</scope>
    <source>
        <strain evidence="2 3">IMI 309357</strain>
    </source>
</reference>
<evidence type="ECO:0000313" key="2">
    <source>
        <dbReference type="EMBL" id="OHE98663.1"/>
    </source>
</evidence>
<name>A0A1G4BB85_9PEZI</name>
<proteinExistence type="predicted"/>
<dbReference type="InterPro" id="IPR013087">
    <property type="entry name" value="Znf_C2H2_type"/>
</dbReference>
<dbReference type="AlphaFoldDB" id="A0A1G4BB85"/>
<sequence>MEPFVHNAQHSILICTSCQYAVVANEVTAHLRNHHGSITAEARGKVARLVGDIPSIVRSQTELESFQYPDATVEPIAHIAPPQVDGLRCYLCRYMCRRARNLQEHCRAEHGWENNWQKGGNVPRREPVVRGRAGFGVAVESSESAQRGTDDPAWFVALHDEQEARFEAGARQEVSTFDEKLEPNGWLYRVGWTRDLEGLNKTQLQDATRPIEDGKETLRAVWAVWAVFNSTSATAAPHKVGQDAL</sequence>
<organism evidence="2 3">
    <name type="scientific">Colletotrichum orchidophilum</name>
    <dbReference type="NCBI Taxonomy" id="1209926"/>
    <lineage>
        <taxon>Eukaryota</taxon>
        <taxon>Fungi</taxon>
        <taxon>Dikarya</taxon>
        <taxon>Ascomycota</taxon>
        <taxon>Pezizomycotina</taxon>
        <taxon>Sordariomycetes</taxon>
        <taxon>Hypocreomycetidae</taxon>
        <taxon>Glomerellales</taxon>
        <taxon>Glomerellaceae</taxon>
        <taxon>Colletotrichum</taxon>
    </lineage>
</organism>
<dbReference type="EMBL" id="MJBS01000044">
    <property type="protein sequence ID" value="OHE98663.1"/>
    <property type="molecule type" value="Genomic_DNA"/>
</dbReference>
<accession>A0A1G4BB85</accession>